<gene>
    <name evidence="1" type="ORF">IWX90DRAFT_491491</name>
</gene>
<name>A0ABR1Y5F1_9PEZI</name>
<evidence type="ECO:0000313" key="1">
    <source>
        <dbReference type="EMBL" id="KAK8177092.1"/>
    </source>
</evidence>
<reference evidence="1 2" key="1">
    <citation type="journal article" date="2022" name="G3 (Bethesda)">
        <title>Enemy or ally: a genomic approach to elucidate the lifestyle of Phyllosticta citrichinaensis.</title>
        <authorList>
            <person name="Buijs V.A."/>
            <person name="Groenewald J.Z."/>
            <person name="Haridas S."/>
            <person name="LaButti K.M."/>
            <person name="Lipzen A."/>
            <person name="Martin F.M."/>
            <person name="Barry K."/>
            <person name="Grigoriev I.V."/>
            <person name="Crous P.W."/>
            <person name="Seidl M.F."/>
        </authorList>
    </citation>
    <scope>NUCLEOTIDE SEQUENCE [LARGE SCALE GENOMIC DNA]</scope>
    <source>
        <strain evidence="1 2">CBS 129764</strain>
    </source>
</reference>
<organism evidence="1 2">
    <name type="scientific">Phyllosticta citrichinensis</name>
    <dbReference type="NCBI Taxonomy" id="1130410"/>
    <lineage>
        <taxon>Eukaryota</taxon>
        <taxon>Fungi</taxon>
        <taxon>Dikarya</taxon>
        <taxon>Ascomycota</taxon>
        <taxon>Pezizomycotina</taxon>
        <taxon>Dothideomycetes</taxon>
        <taxon>Dothideomycetes incertae sedis</taxon>
        <taxon>Botryosphaeriales</taxon>
        <taxon>Phyllostictaceae</taxon>
        <taxon>Phyllosticta</taxon>
    </lineage>
</organism>
<proteinExistence type="predicted"/>
<dbReference type="Proteomes" id="UP001456524">
    <property type="component" value="Unassembled WGS sequence"/>
</dbReference>
<accession>A0ABR1Y5F1</accession>
<dbReference type="EMBL" id="JBBWUH010000001">
    <property type="protein sequence ID" value="KAK8177092.1"/>
    <property type="molecule type" value="Genomic_DNA"/>
</dbReference>
<sequence>MAEKVPGLEGDVEKYKAAPVFAFAHLYQVNKLEDRLKNDYMAAFFPKVQDTLEAFDLFPSDESISSILTELPEYSKLPRAVANAIVTLYNDENDDRRLRPLMDASVAPGVADTDNLYIVGLRRGSPHRALDLIHERKRGNFFLFWFVKEVGFYVEGQAQFNPPQWGSLVLISENRSLHGTLLFTSLLYTCVLSNHVSQTSMPVTCADPHFPTSACSDIAAACAKVVPPARTYFSTSACVHVSPLLPLHKNNKINSRSSTTMAAKSDRFSDWMWRDNPVNVEVTIGRTIFVLKKKALTTHSQFFRNAFGEH</sequence>
<protein>
    <recommendedName>
        <fullName evidence="3">BTB domain-containing protein</fullName>
    </recommendedName>
</protein>
<keyword evidence="2" id="KW-1185">Reference proteome</keyword>
<evidence type="ECO:0000313" key="2">
    <source>
        <dbReference type="Proteomes" id="UP001456524"/>
    </source>
</evidence>
<comment type="caution">
    <text evidence="1">The sequence shown here is derived from an EMBL/GenBank/DDBJ whole genome shotgun (WGS) entry which is preliminary data.</text>
</comment>
<evidence type="ECO:0008006" key="3">
    <source>
        <dbReference type="Google" id="ProtNLM"/>
    </source>
</evidence>